<keyword evidence="12" id="KW-1185">Reference proteome</keyword>
<keyword evidence="3" id="KW-0677">Repeat</keyword>
<dbReference type="PROSITE" id="PS50017">
    <property type="entry name" value="DEATH_DOMAIN"/>
    <property type="match status" value="1"/>
</dbReference>
<dbReference type="SMART" id="SM00005">
    <property type="entry name" value="DEATH"/>
    <property type="match status" value="1"/>
</dbReference>
<evidence type="ECO:0000256" key="3">
    <source>
        <dbReference type="ARBA" id="ARBA00022737"/>
    </source>
</evidence>
<dbReference type="SMART" id="SM00208">
    <property type="entry name" value="TNFR"/>
    <property type="match status" value="4"/>
</dbReference>
<dbReference type="Gene3D" id="2.10.50.10">
    <property type="entry name" value="Tumor Necrosis Factor Receptor, subunit A, domain 2"/>
    <property type="match status" value="3"/>
</dbReference>
<dbReference type="GO" id="GO:0006959">
    <property type="term" value="P:humoral immune response"/>
    <property type="evidence" value="ECO:0007669"/>
    <property type="project" value="TreeGrafter"/>
</dbReference>
<dbReference type="RefSeq" id="XP_028295434.1">
    <property type="nucleotide sequence ID" value="XM_028439633.1"/>
</dbReference>
<reference evidence="11" key="3">
    <citation type="submission" date="2025-09" db="UniProtKB">
        <authorList>
            <consortium name="Ensembl"/>
        </authorList>
    </citation>
    <scope>IDENTIFICATION</scope>
</reference>
<organism evidence="11 12">
    <name type="scientific">Gouania willdenowi</name>
    <name type="common">Blunt-snouted clingfish</name>
    <name type="synonym">Lepadogaster willdenowi</name>
    <dbReference type="NCBI Taxonomy" id="441366"/>
    <lineage>
        <taxon>Eukaryota</taxon>
        <taxon>Metazoa</taxon>
        <taxon>Chordata</taxon>
        <taxon>Craniata</taxon>
        <taxon>Vertebrata</taxon>
        <taxon>Euteleostomi</taxon>
        <taxon>Actinopterygii</taxon>
        <taxon>Neopterygii</taxon>
        <taxon>Teleostei</taxon>
        <taxon>Neoteleostei</taxon>
        <taxon>Acanthomorphata</taxon>
        <taxon>Ovalentaria</taxon>
        <taxon>Blenniimorphae</taxon>
        <taxon>Blenniiformes</taxon>
        <taxon>Gobiesocoidei</taxon>
        <taxon>Gobiesocidae</taxon>
        <taxon>Gobiesocinae</taxon>
        <taxon>Gouania</taxon>
    </lineage>
</organism>
<evidence type="ECO:0000313" key="12">
    <source>
        <dbReference type="Proteomes" id="UP000694680"/>
    </source>
</evidence>
<name>A0A8C5DIW9_GOUWI</name>
<protein>
    <recommendedName>
        <fullName evidence="13">Tumor necrosis factor receptor superfamily member 21</fullName>
    </recommendedName>
</protein>
<dbReference type="CTD" id="27242"/>
<dbReference type="Ensembl" id="ENSGWIT00000008256.1">
    <property type="protein sequence ID" value="ENSGWIP00000007454.1"/>
    <property type="gene ID" value="ENSGWIG00000004359.1"/>
</dbReference>
<reference evidence="11" key="2">
    <citation type="submission" date="2025-08" db="UniProtKB">
        <authorList>
            <consortium name="Ensembl"/>
        </authorList>
    </citation>
    <scope>IDENTIFICATION</scope>
</reference>
<evidence type="ECO:0000256" key="7">
    <source>
        <dbReference type="SAM" id="Phobius"/>
    </source>
</evidence>
<dbReference type="SUPFAM" id="SSF57586">
    <property type="entry name" value="TNF receptor-like"/>
    <property type="match status" value="3"/>
</dbReference>
<feature type="chain" id="PRO_5034241720" description="Tumor necrosis factor receptor superfamily member 21" evidence="8">
    <location>
        <begin position="20"/>
        <end position="624"/>
    </location>
</feature>
<dbReference type="GO" id="GO:0042130">
    <property type="term" value="P:negative regulation of T cell proliferation"/>
    <property type="evidence" value="ECO:0007669"/>
    <property type="project" value="TreeGrafter"/>
</dbReference>
<keyword evidence="5" id="KW-0325">Glycoprotein</keyword>
<evidence type="ECO:0000259" key="9">
    <source>
        <dbReference type="PROSITE" id="PS50017"/>
    </source>
</evidence>
<feature type="domain" description="Death" evidence="9">
    <location>
        <begin position="383"/>
        <end position="466"/>
    </location>
</feature>
<dbReference type="InterPro" id="IPR011029">
    <property type="entry name" value="DEATH-like_dom_sf"/>
</dbReference>
<keyword evidence="2 8" id="KW-0732">Signal</keyword>
<evidence type="ECO:0000256" key="8">
    <source>
        <dbReference type="SAM" id="SignalP"/>
    </source>
</evidence>
<dbReference type="GO" id="GO:0097252">
    <property type="term" value="P:oligodendrocyte apoptotic process"/>
    <property type="evidence" value="ECO:0007669"/>
    <property type="project" value="TreeGrafter"/>
</dbReference>
<feature type="repeat" description="TNFR-Cys" evidence="6">
    <location>
        <begin position="74"/>
        <end position="115"/>
    </location>
</feature>
<dbReference type="InterPro" id="IPR000488">
    <property type="entry name" value="Death_dom"/>
</dbReference>
<keyword evidence="7" id="KW-0812">Transmembrane</keyword>
<dbReference type="GeneID" id="114457640"/>
<feature type="disulfide bond" evidence="6">
    <location>
        <begin position="97"/>
        <end position="115"/>
    </location>
</feature>
<dbReference type="RefSeq" id="XP_028295433.1">
    <property type="nucleotide sequence ID" value="XM_028439632.1"/>
</dbReference>
<evidence type="ECO:0000256" key="1">
    <source>
        <dbReference type="ARBA" id="ARBA00022703"/>
    </source>
</evidence>
<comment type="caution">
    <text evidence="6">Lacks conserved residue(s) required for the propagation of feature annotation.</text>
</comment>
<evidence type="ECO:0000259" key="10">
    <source>
        <dbReference type="PROSITE" id="PS50050"/>
    </source>
</evidence>
<dbReference type="SMART" id="SM01411">
    <property type="entry name" value="Ephrin_rec_like"/>
    <property type="match status" value="2"/>
</dbReference>
<feature type="transmembrane region" description="Helical" evidence="7">
    <location>
        <begin position="317"/>
        <end position="337"/>
    </location>
</feature>
<dbReference type="InterPro" id="IPR001368">
    <property type="entry name" value="TNFR/NGFR_Cys_rich_reg"/>
</dbReference>
<feature type="domain" description="TNFR-Cys" evidence="10">
    <location>
        <begin position="74"/>
        <end position="115"/>
    </location>
</feature>
<evidence type="ECO:0000256" key="2">
    <source>
        <dbReference type="ARBA" id="ARBA00022729"/>
    </source>
</evidence>
<sequence length="624" mass="68320">MSQRVCAVFLCTVVAEMSAWVLTPADPAGGPAPSPHHYYHTDRESGTLLLCSKCPAGTYVWSHCSVTALRECRPCPLGTFTRGENGVQRCHRCQPECPDGFLEKALCTPTQDRVCACPPGSFLPRDAGARCRPHSLCPPGTRVKKRGGAREDVVCRPCTKGTFSHLHTNTTQCTHHTHCESEGLVLITAGTKETDNLCGAPAMPRPPALSPAPLAVMGQETFPASPAPLSAEEHKGSIQLKEHDKHTQHQVLGSISISEGPVVPSIKHQMVLGSGLHQTTEGRGPRGGLRMVSAGIFRRRGSPRPGSQTQFDINEHLPWMMVLLLLLVLVVIVVCSVKSSSRVLKKGPIQDPCSIIEKTHHKNVSVPSLQNREKWIYYCNGQGVDILKLVSSQLSVQWMDVYQLLANASEREVDAVSNGYRSDQERALAALQHWTIRDSDANLAKLINALHRQRRIDVVEKIRYVMEENAQFDINHVMSISPVHRPLESPSSTGSVGSGGLGIGSGAEQSLCDRTKGFFPDESEPLLRCDSTSSKDSALSRTGSFITKEKKDTVLRQVRLDPCDLQPVFDDMLHILNPDELLAIEQIHGPEDKLDLMFEIAGVKSQEASQTLLDSVYAHLPDLL</sequence>
<keyword evidence="4 6" id="KW-1015">Disulfide bond</keyword>
<dbReference type="AlphaFoldDB" id="A0A8C5DIW9"/>
<dbReference type="GO" id="GO:0002250">
    <property type="term" value="P:adaptive immune response"/>
    <property type="evidence" value="ECO:0007669"/>
    <property type="project" value="TreeGrafter"/>
</dbReference>
<dbReference type="GO" id="GO:0051402">
    <property type="term" value="P:neuron apoptotic process"/>
    <property type="evidence" value="ECO:0007669"/>
    <property type="project" value="TreeGrafter"/>
</dbReference>
<dbReference type="GO" id="GO:0031642">
    <property type="term" value="P:negative regulation of myelination"/>
    <property type="evidence" value="ECO:0007669"/>
    <property type="project" value="TreeGrafter"/>
</dbReference>
<keyword evidence="7" id="KW-1133">Transmembrane helix</keyword>
<feature type="disulfide bond" evidence="6">
    <location>
        <begin position="75"/>
        <end position="90"/>
    </location>
</feature>
<dbReference type="Proteomes" id="UP000694680">
    <property type="component" value="Chromosome 24"/>
</dbReference>
<dbReference type="GO" id="GO:0007165">
    <property type="term" value="P:signal transduction"/>
    <property type="evidence" value="ECO:0007669"/>
    <property type="project" value="InterPro"/>
</dbReference>
<evidence type="ECO:0000256" key="5">
    <source>
        <dbReference type="ARBA" id="ARBA00023180"/>
    </source>
</evidence>
<reference evidence="11" key="1">
    <citation type="submission" date="2020-06" db="EMBL/GenBank/DDBJ databases">
        <authorList>
            <consortium name="Wellcome Sanger Institute Data Sharing"/>
        </authorList>
    </citation>
    <scope>NUCLEOTIDE SEQUENCE [LARGE SCALE GENOMIC DNA]</scope>
</reference>
<dbReference type="PANTHER" id="PTHR46921:SF1">
    <property type="entry name" value="TUMOR NECROSIS FACTOR RECEPTOR SUPERFAMILY MEMBER 21"/>
    <property type="match status" value="1"/>
</dbReference>
<evidence type="ECO:0000256" key="4">
    <source>
        <dbReference type="ARBA" id="ARBA00023157"/>
    </source>
</evidence>
<keyword evidence="7" id="KW-0472">Membrane</keyword>
<evidence type="ECO:0000313" key="11">
    <source>
        <dbReference type="Ensembl" id="ENSGWIP00000007454.1"/>
    </source>
</evidence>
<dbReference type="PROSITE" id="PS00652">
    <property type="entry name" value="TNFR_NGFR_1"/>
    <property type="match status" value="1"/>
</dbReference>
<dbReference type="GO" id="GO:0030889">
    <property type="term" value="P:negative regulation of B cell proliferation"/>
    <property type="evidence" value="ECO:0007669"/>
    <property type="project" value="TreeGrafter"/>
</dbReference>
<dbReference type="GO" id="GO:0005886">
    <property type="term" value="C:plasma membrane"/>
    <property type="evidence" value="ECO:0007669"/>
    <property type="project" value="TreeGrafter"/>
</dbReference>
<evidence type="ECO:0000256" key="6">
    <source>
        <dbReference type="PROSITE-ProRule" id="PRU00206"/>
    </source>
</evidence>
<dbReference type="Gene3D" id="1.10.533.10">
    <property type="entry name" value="Death Domain, Fas"/>
    <property type="match status" value="2"/>
</dbReference>
<dbReference type="Pfam" id="PF00020">
    <property type="entry name" value="TNFR_c6"/>
    <property type="match status" value="2"/>
</dbReference>
<keyword evidence="1" id="KW-0053">Apoptosis</keyword>
<accession>A0A8C5DIW9</accession>
<dbReference type="OrthoDB" id="8933063at2759"/>
<dbReference type="PROSITE" id="PS50050">
    <property type="entry name" value="TNFR_NGFR_2"/>
    <property type="match status" value="1"/>
</dbReference>
<gene>
    <name evidence="11" type="primary">tnfrsf21</name>
</gene>
<proteinExistence type="predicted"/>
<dbReference type="Pfam" id="PF00531">
    <property type="entry name" value="Death"/>
    <property type="match status" value="1"/>
</dbReference>
<feature type="signal peptide" evidence="8">
    <location>
        <begin position="1"/>
        <end position="19"/>
    </location>
</feature>
<dbReference type="PRINTS" id="PR01971">
    <property type="entry name" value="TNFACTORR21"/>
</dbReference>
<dbReference type="PANTHER" id="PTHR46921">
    <property type="entry name" value="TUMOR NECROSIS FACTOR RECEPTOR SUPERFAMILY MEMBER 21"/>
    <property type="match status" value="1"/>
</dbReference>
<dbReference type="InterPro" id="IPR022330">
    <property type="entry name" value="TNFR_21"/>
</dbReference>
<dbReference type="SUPFAM" id="SSF47986">
    <property type="entry name" value="DEATH domain"/>
    <property type="match status" value="1"/>
</dbReference>
<evidence type="ECO:0008006" key="13">
    <source>
        <dbReference type="Google" id="ProtNLM"/>
    </source>
</evidence>